<feature type="signal peptide" evidence="7">
    <location>
        <begin position="1"/>
        <end position="26"/>
    </location>
</feature>
<keyword evidence="3" id="KW-0498">Mitosis</keyword>
<dbReference type="InterPro" id="IPR039776">
    <property type="entry name" value="Pds5"/>
</dbReference>
<evidence type="ECO:0000256" key="4">
    <source>
        <dbReference type="ARBA" id="ARBA00023242"/>
    </source>
</evidence>
<dbReference type="GO" id="GO:0000785">
    <property type="term" value="C:chromatin"/>
    <property type="evidence" value="ECO:0007669"/>
    <property type="project" value="TreeGrafter"/>
</dbReference>
<dbReference type="PANTHER" id="PTHR12663">
    <property type="entry name" value="ANDROGEN INDUCED INHIBITOR OF PROLIFERATION AS3 / PDS5-RELATED"/>
    <property type="match status" value="1"/>
</dbReference>
<feature type="region of interest" description="Disordered" evidence="6">
    <location>
        <begin position="292"/>
        <end position="326"/>
    </location>
</feature>
<feature type="chain" id="PRO_5021498710" evidence="7">
    <location>
        <begin position="27"/>
        <end position="393"/>
    </location>
</feature>
<keyword evidence="7" id="KW-0732">Signal</keyword>
<evidence type="ECO:0000256" key="5">
    <source>
        <dbReference type="ARBA" id="ARBA00023306"/>
    </source>
</evidence>
<dbReference type="AlphaFoldDB" id="A0A504YAD7"/>
<sequence length="393" mass="44809">MTFIDKNVIAFFLVVVAAHFMGKSVGYQIIYPHGCKELGESLKVDELRRRLNDLSNSFDQIIEEDSYEADTTYDLDSSAQLSKHDKLKGLFLLLVSPEYTQHNDMDIQLRVGVCVCKMLKIFCPNNPFSGMLEERSFTKNTLLFILACISKLVNVKNKSDINYPKLHTILYICCQIDVFLWCASLEDEATLFECIKTAFNIVKNINDWAWTEPSVIRQMLLDMVVKVIAQAESLLTREIIIYILELLIEPARSTQPQQHTFARDLVIRTTSHMEYNIQMLLQNALIAGNVEPQKETGELSESKHASEENVEETSDSDTESEVNGSHQLNPLGEHTFLIIYALHTIQESLVAPILPTIELKLKSPSERERKRSFRLLARLFSEPAKDSSPISFL</sequence>
<dbReference type="EMBL" id="SUNJ01015362">
    <property type="protein sequence ID" value="TPP55788.1"/>
    <property type="molecule type" value="Genomic_DNA"/>
</dbReference>
<reference evidence="8 9" key="1">
    <citation type="submission" date="2019-04" db="EMBL/GenBank/DDBJ databases">
        <title>Annotation for the trematode Fasciola gigantica.</title>
        <authorList>
            <person name="Choi Y.-J."/>
        </authorList>
    </citation>
    <scope>NUCLEOTIDE SEQUENCE [LARGE SCALE GENOMIC DNA]</scope>
    <source>
        <strain evidence="8">Uganda_cow_1</strain>
    </source>
</reference>
<evidence type="ECO:0000256" key="1">
    <source>
        <dbReference type="ARBA" id="ARBA00004123"/>
    </source>
</evidence>
<keyword evidence="9" id="KW-1185">Reference proteome</keyword>
<dbReference type="GO" id="GO:0005634">
    <property type="term" value="C:nucleus"/>
    <property type="evidence" value="ECO:0007669"/>
    <property type="project" value="UniProtKB-SubCell"/>
</dbReference>
<dbReference type="SUPFAM" id="SSF48371">
    <property type="entry name" value="ARM repeat"/>
    <property type="match status" value="1"/>
</dbReference>
<dbReference type="GO" id="GO:0006281">
    <property type="term" value="P:DNA repair"/>
    <property type="evidence" value="ECO:0007669"/>
    <property type="project" value="TreeGrafter"/>
</dbReference>
<dbReference type="STRING" id="46835.A0A504YAD7"/>
<keyword evidence="5" id="KW-0131">Cell cycle</keyword>
<comment type="caution">
    <text evidence="8">The sequence shown here is derived from an EMBL/GenBank/DDBJ whole genome shotgun (WGS) entry which is preliminary data.</text>
</comment>
<dbReference type="Proteomes" id="UP000316759">
    <property type="component" value="Unassembled WGS sequence"/>
</dbReference>
<name>A0A504YAD7_FASGI</name>
<proteinExistence type="predicted"/>
<evidence type="ECO:0000256" key="3">
    <source>
        <dbReference type="ARBA" id="ARBA00022776"/>
    </source>
</evidence>
<keyword evidence="4" id="KW-0539">Nucleus</keyword>
<evidence type="ECO:0000313" key="8">
    <source>
        <dbReference type="EMBL" id="TPP55788.1"/>
    </source>
</evidence>
<accession>A0A504YAD7</accession>
<feature type="compositionally biased region" description="Acidic residues" evidence="6">
    <location>
        <begin position="308"/>
        <end position="320"/>
    </location>
</feature>
<dbReference type="OrthoDB" id="200660at2759"/>
<evidence type="ECO:0000256" key="2">
    <source>
        <dbReference type="ARBA" id="ARBA00022618"/>
    </source>
</evidence>
<dbReference type="InterPro" id="IPR016024">
    <property type="entry name" value="ARM-type_fold"/>
</dbReference>
<dbReference type="PANTHER" id="PTHR12663:SF0">
    <property type="entry name" value="PRECOCIOUS DISSOCIATION OF SISTERS 5, ISOFORM A"/>
    <property type="match status" value="1"/>
</dbReference>
<evidence type="ECO:0000256" key="6">
    <source>
        <dbReference type="SAM" id="MobiDB-lite"/>
    </source>
</evidence>
<gene>
    <name evidence="8" type="ORF">FGIG_10153</name>
</gene>
<dbReference type="Pfam" id="PF20168">
    <property type="entry name" value="PDS5"/>
    <property type="match status" value="1"/>
</dbReference>
<evidence type="ECO:0000256" key="7">
    <source>
        <dbReference type="SAM" id="SignalP"/>
    </source>
</evidence>
<comment type="subcellular location">
    <subcellularLocation>
        <location evidence="1">Nucleus</location>
    </subcellularLocation>
</comment>
<protein>
    <submittedName>
        <fullName evidence="8">Putative androgen induced inhibitor of proliferation (As3) / pds5</fullName>
    </submittedName>
</protein>
<evidence type="ECO:0000313" key="9">
    <source>
        <dbReference type="Proteomes" id="UP000316759"/>
    </source>
</evidence>
<feature type="compositionally biased region" description="Basic and acidic residues" evidence="6">
    <location>
        <begin position="292"/>
        <end position="307"/>
    </location>
</feature>
<organism evidence="8 9">
    <name type="scientific">Fasciola gigantica</name>
    <name type="common">Giant liver fluke</name>
    <dbReference type="NCBI Taxonomy" id="46835"/>
    <lineage>
        <taxon>Eukaryota</taxon>
        <taxon>Metazoa</taxon>
        <taxon>Spiralia</taxon>
        <taxon>Lophotrochozoa</taxon>
        <taxon>Platyhelminthes</taxon>
        <taxon>Trematoda</taxon>
        <taxon>Digenea</taxon>
        <taxon>Plagiorchiida</taxon>
        <taxon>Echinostomata</taxon>
        <taxon>Echinostomatoidea</taxon>
        <taxon>Fasciolidae</taxon>
        <taxon>Fasciola</taxon>
    </lineage>
</organism>
<dbReference type="GO" id="GO:0051301">
    <property type="term" value="P:cell division"/>
    <property type="evidence" value="ECO:0007669"/>
    <property type="project" value="UniProtKB-KW"/>
</dbReference>
<dbReference type="GO" id="GO:0007064">
    <property type="term" value="P:mitotic sister chromatid cohesion"/>
    <property type="evidence" value="ECO:0007669"/>
    <property type="project" value="InterPro"/>
</dbReference>
<keyword evidence="2" id="KW-0132">Cell division</keyword>